<dbReference type="SUPFAM" id="SSF56801">
    <property type="entry name" value="Acetyl-CoA synthetase-like"/>
    <property type="match status" value="1"/>
</dbReference>
<protein>
    <submittedName>
        <fullName evidence="5">2-succinylbenzoate--CoA ligase</fullName>
        <ecNumber evidence="5">6.2.1.26</ecNumber>
    </submittedName>
</protein>
<dbReference type="InterPro" id="IPR025110">
    <property type="entry name" value="AMP-bd_C"/>
</dbReference>
<feature type="domain" description="AMP-binding enzyme C-terminal" evidence="4">
    <location>
        <begin position="344"/>
        <end position="419"/>
    </location>
</feature>
<evidence type="ECO:0000256" key="1">
    <source>
        <dbReference type="ARBA" id="ARBA00006432"/>
    </source>
</evidence>
<evidence type="ECO:0000259" key="3">
    <source>
        <dbReference type="Pfam" id="PF00501"/>
    </source>
</evidence>
<organism evidence="5">
    <name type="scientific">Paraconexibacter sp. AEG42_29</name>
    <dbReference type="NCBI Taxonomy" id="2997339"/>
    <lineage>
        <taxon>Bacteria</taxon>
        <taxon>Bacillati</taxon>
        <taxon>Actinomycetota</taxon>
        <taxon>Thermoleophilia</taxon>
        <taxon>Solirubrobacterales</taxon>
        <taxon>Paraconexibacteraceae</taxon>
        <taxon>Paraconexibacter</taxon>
    </lineage>
</organism>
<dbReference type="PROSITE" id="PS00455">
    <property type="entry name" value="AMP_BINDING"/>
    <property type="match status" value="1"/>
</dbReference>
<evidence type="ECO:0000259" key="4">
    <source>
        <dbReference type="Pfam" id="PF13193"/>
    </source>
</evidence>
<dbReference type="EC" id="6.2.1.26" evidence="5"/>
<dbReference type="InterPro" id="IPR000873">
    <property type="entry name" value="AMP-dep_synth/lig_dom"/>
</dbReference>
<evidence type="ECO:0000313" key="5">
    <source>
        <dbReference type="EMBL" id="XAY05513.1"/>
    </source>
</evidence>
<dbReference type="PANTHER" id="PTHR43201:SF32">
    <property type="entry name" value="2-SUCCINYLBENZOATE--COA LIGASE, CHLOROPLASTIC_PEROXISOMAL"/>
    <property type="match status" value="1"/>
</dbReference>
<dbReference type="InterPro" id="IPR045851">
    <property type="entry name" value="AMP-bd_C_sf"/>
</dbReference>
<reference evidence="5" key="1">
    <citation type="submission" date="2022-12" db="EMBL/GenBank/DDBJ databases">
        <title>Paraconexibacter alkalitolerans sp. nov. and Baekduia alba sp. nov., isolated from soil and emended description of the genera Paraconexibacter (Chun et al., 2020) and Baekduia (An et al., 2020).</title>
        <authorList>
            <person name="Vieira S."/>
            <person name="Huber K.J."/>
            <person name="Geppert A."/>
            <person name="Wolf J."/>
            <person name="Neumann-Schaal M."/>
            <person name="Muesken M."/>
            <person name="Overmann J."/>
        </authorList>
    </citation>
    <scope>NUCLEOTIDE SEQUENCE</scope>
    <source>
        <strain evidence="5">AEG42_29</strain>
    </source>
</reference>
<feature type="domain" description="AMP-dependent synthetase/ligase" evidence="3">
    <location>
        <begin position="9"/>
        <end position="83"/>
    </location>
</feature>
<dbReference type="Gene3D" id="3.40.50.980">
    <property type="match status" value="1"/>
</dbReference>
<comment type="similarity">
    <text evidence="1">Belongs to the ATP-dependent AMP-binding enzyme family.</text>
</comment>
<sequence length="426" mass="43941">MHVDAWLPRAARAHPDRQAVNGLTFADLHAAALRTAAGLDGVAPGERVAIALPPGDDFAVALHAIWLRGAVAVPHDLRLTDAERPSADHVVGAGPLPSADPAGFVAASRHDLSATAAIIQTSGTSGAPKPVELTFGNWLWSALGGATALRSPGPERWLCALPLSHVGGLSILVRGVITGSAALVHERWDTARVVRALMEDDVSLVSVVPTTLARLLDAGLTAPPALRCALVGGGPVAPDLLRRAAAAGVPVAQTYGLTETCSQVTTQQPGDDRPDAGAPLFCTRVRVAGDGEIHVRGLTVAGDDPALELATGDLGVLDGDGRLTVVGRKADTIVTGGENVAPTEVEAVLAEHPAVAEAAVLGRPDPEWGEAVHARVVLRAGMSADAAGLRAHCAARLARFKVPKDVVVVDTLPRTTSGKLRRRDLR</sequence>
<dbReference type="Gene3D" id="3.40.50.12780">
    <property type="entry name" value="N-terminal domain of ligase-like"/>
    <property type="match status" value="1"/>
</dbReference>
<dbReference type="Pfam" id="PF00501">
    <property type="entry name" value="AMP-binding"/>
    <property type="match status" value="2"/>
</dbReference>
<dbReference type="InterPro" id="IPR020845">
    <property type="entry name" value="AMP-binding_CS"/>
</dbReference>
<gene>
    <name evidence="5" type="primary">menE_1</name>
    <name evidence="5" type="ORF">DSM112329_02366</name>
</gene>
<accession>A0AAU7AVK3</accession>
<dbReference type="PANTHER" id="PTHR43201">
    <property type="entry name" value="ACYL-COA SYNTHETASE"/>
    <property type="match status" value="1"/>
</dbReference>
<evidence type="ECO:0000256" key="2">
    <source>
        <dbReference type="ARBA" id="ARBA00022598"/>
    </source>
</evidence>
<dbReference type="RefSeq" id="WP_354702020.1">
    <property type="nucleotide sequence ID" value="NZ_CP114014.1"/>
</dbReference>
<dbReference type="AlphaFoldDB" id="A0AAU7AVK3"/>
<dbReference type="FunFam" id="3.30.300.30:FF:000008">
    <property type="entry name" value="2,3-dihydroxybenzoate-AMP ligase"/>
    <property type="match status" value="1"/>
</dbReference>
<dbReference type="Gene3D" id="3.30.300.30">
    <property type="match status" value="1"/>
</dbReference>
<dbReference type="KEGG" id="parq:DSM112329_02366"/>
<name>A0AAU7AVK3_9ACTN</name>
<feature type="domain" description="AMP-dependent synthetase/ligase" evidence="3">
    <location>
        <begin position="108"/>
        <end position="298"/>
    </location>
</feature>
<dbReference type="Pfam" id="PF13193">
    <property type="entry name" value="AMP-binding_C"/>
    <property type="match status" value="1"/>
</dbReference>
<dbReference type="InterPro" id="IPR042099">
    <property type="entry name" value="ANL_N_sf"/>
</dbReference>
<keyword evidence="2 5" id="KW-0436">Ligase</keyword>
<dbReference type="GO" id="GO:0006631">
    <property type="term" value="P:fatty acid metabolic process"/>
    <property type="evidence" value="ECO:0007669"/>
    <property type="project" value="TreeGrafter"/>
</dbReference>
<dbReference type="EMBL" id="CP114014">
    <property type="protein sequence ID" value="XAY05513.1"/>
    <property type="molecule type" value="Genomic_DNA"/>
</dbReference>
<dbReference type="GO" id="GO:0031956">
    <property type="term" value="F:medium-chain fatty acid-CoA ligase activity"/>
    <property type="evidence" value="ECO:0007669"/>
    <property type="project" value="TreeGrafter"/>
</dbReference>
<dbReference type="GO" id="GO:0008756">
    <property type="term" value="F:o-succinylbenzoate-CoA ligase activity"/>
    <property type="evidence" value="ECO:0007669"/>
    <property type="project" value="UniProtKB-EC"/>
</dbReference>
<proteinExistence type="inferred from homology"/>